<feature type="chain" id="PRO_5003591143" description="TPR repeat-containing protein" evidence="1">
    <location>
        <begin position="27"/>
        <end position="174"/>
    </location>
</feature>
<accession>H3ZG04</accession>
<evidence type="ECO:0000256" key="1">
    <source>
        <dbReference type="SAM" id="SignalP"/>
    </source>
</evidence>
<sequence>MTFSTRKLLAGLAVVMLSSSPLLASAAGNAYQMGLPEEAPGAELIKAGQFKAGIEQAVSPRQADTDPFFRQLSLCVAYSRTADFASAEAACTDAVQRAGTLQAVPRSAKREMRALALNNRAVMNLMAGDKVAALQDLMLAVKLDNSELTVANLQRLTMSINGIASTQVAQQAAE</sequence>
<comment type="caution">
    <text evidence="2">The sequence shown here is derived from an EMBL/GenBank/DDBJ whole genome shotgun (WGS) entry which is preliminary data.</text>
</comment>
<keyword evidence="3" id="KW-1185">Reference proteome</keyword>
<name>H3ZG04_9ALTE</name>
<dbReference type="PATRIC" id="fig|1129374.4.peg.2285"/>
<organism evidence="2 3">
    <name type="scientific">Alishewanella jeotgali KCTC 22429</name>
    <dbReference type="NCBI Taxonomy" id="1129374"/>
    <lineage>
        <taxon>Bacteria</taxon>
        <taxon>Pseudomonadati</taxon>
        <taxon>Pseudomonadota</taxon>
        <taxon>Gammaproteobacteria</taxon>
        <taxon>Alteromonadales</taxon>
        <taxon>Alteromonadaceae</taxon>
        <taxon>Alishewanella</taxon>
    </lineage>
</organism>
<evidence type="ECO:0008006" key="4">
    <source>
        <dbReference type="Google" id="ProtNLM"/>
    </source>
</evidence>
<keyword evidence="1" id="KW-0732">Signal</keyword>
<feature type="signal peptide" evidence="1">
    <location>
        <begin position="1"/>
        <end position="26"/>
    </location>
</feature>
<dbReference type="SUPFAM" id="SSF48452">
    <property type="entry name" value="TPR-like"/>
    <property type="match status" value="1"/>
</dbReference>
<dbReference type="AlphaFoldDB" id="H3ZG04"/>
<dbReference type="RefSeq" id="WP_008609288.1">
    <property type="nucleotide sequence ID" value="NZ_AHTH01000038.1"/>
</dbReference>
<protein>
    <recommendedName>
        <fullName evidence="4">TPR repeat-containing protein</fullName>
    </recommendedName>
</protein>
<dbReference type="InterPro" id="IPR011990">
    <property type="entry name" value="TPR-like_helical_dom_sf"/>
</dbReference>
<evidence type="ECO:0000313" key="2">
    <source>
        <dbReference type="EMBL" id="EHR40512.1"/>
    </source>
</evidence>
<evidence type="ECO:0000313" key="3">
    <source>
        <dbReference type="Proteomes" id="UP000012046"/>
    </source>
</evidence>
<reference evidence="2 3" key="1">
    <citation type="journal article" date="2012" name="J. Bacteriol.">
        <title>Genome Sequence of Extracellular-Protease-Producing Alishewanella jeotgali Isolated from Traditional Korean Fermented Seafood.</title>
        <authorList>
            <person name="Jung J."/>
            <person name="Chun J."/>
            <person name="Park W."/>
        </authorList>
    </citation>
    <scope>NUCLEOTIDE SEQUENCE [LARGE SCALE GENOMIC DNA]</scope>
    <source>
        <strain evidence="2 3">KCTC 22429</strain>
    </source>
</reference>
<dbReference type="Proteomes" id="UP000012046">
    <property type="component" value="Unassembled WGS sequence"/>
</dbReference>
<proteinExistence type="predicted"/>
<dbReference type="eggNOG" id="COG0457">
    <property type="taxonomic scope" value="Bacteria"/>
</dbReference>
<dbReference type="Gene3D" id="1.25.40.10">
    <property type="entry name" value="Tetratricopeptide repeat domain"/>
    <property type="match status" value="1"/>
</dbReference>
<dbReference type="EMBL" id="AHTH01000038">
    <property type="protein sequence ID" value="EHR40512.1"/>
    <property type="molecule type" value="Genomic_DNA"/>
</dbReference>
<gene>
    <name evidence="2" type="ORF">AJE_11504</name>
</gene>
<dbReference type="STRING" id="1129374.AJE_11504"/>